<dbReference type="InterPro" id="IPR001374">
    <property type="entry name" value="R3H_dom"/>
</dbReference>
<feature type="region of interest" description="Disordered" evidence="7">
    <location>
        <begin position="1470"/>
        <end position="1509"/>
    </location>
</feature>
<dbReference type="PROSITE" id="PS51194">
    <property type="entry name" value="HELICASE_CTER"/>
    <property type="match status" value="1"/>
</dbReference>
<keyword evidence="5" id="KW-0694">RNA-binding</keyword>
<dbReference type="InterPro" id="IPR014001">
    <property type="entry name" value="Helicase_ATP-bd"/>
</dbReference>
<evidence type="ECO:0000256" key="6">
    <source>
        <dbReference type="ARBA" id="ARBA00060772"/>
    </source>
</evidence>
<evidence type="ECO:0000313" key="11">
    <source>
        <dbReference type="EMBL" id="PAA66775.1"/>
    </source>
</evidence>
<name>A0A267EZ33_9PLAT</name>
<keyword evidence="4" id="KW-0067">ATP-binding</keyword>
<proteinExistence type="inferred from homology"/>
<dbReference type="CDD" id="cd18791">
    <property type="entry name" value="SF2_C_RHA"/>
    <property type="match status" value="1"/>
</dbReference>
<keyword evidence="2" id="KW-0378">Hydrolase</keyword>
<keyword evidence="12" id="KW-1185">Reference proteome</keyword>
<dbReference type="SUPFAM" id="SSF52540">
    <property type="entry name" value="P-loop containing nucleoside triphosphate hydrolases"/>
    <property type="match status" value="2"/>
</dbReference>
<dbReference type="SMART" id="SM00393">
    <property type="entry name" value="R3H"/>
    <property type="match status" value="1"/>
</dbReference>
<feature type="compositionally biased region" description="Low complexity" evidence="7">
    <location>
        <begin position="1470"/>
        <end position="1503"/>
    </location>
</feature>
<evidence type="ECO:0000256" key="7">
    <source>
        <dbReference type="SAM" id="MobiDB-lite"/>
    </source>
</evidence>
<dbReference type="SMART" id="SM00487">
    <property type="entry name" value="DEXDc"/>
    <property type="match status" value="1"/>
</dbReference>
<dbReference type="OrthoDB" id="6103986at2759"/>
<organism evidence="11 12">
    <name type="scientific">Macrostomum lignano</name>
    <dbReference type="NCBI Taxonomy" id="282301"/>
    <lineage>
        <taxon>Eukaryota</taxon>
        <taxon>Metazoa</taxon>
        <taxon>Spiralia</taxon>
        <taxon>Lophotrochozoa</taxon>
        <taxon>Platyhelminthes</taxon>
        <taxon>Rhabditophora</taxon>
        <taxon>Macrostomorpha</taxon>
        <taxon>Macrostomida</taxon>
        <taxon>Macrostomidae</taxon>
        <taxon>Macrostomum</taxon>
    </lineage>
</organism>
<dbReference type="InterPro" id="IPR036867">
    <property type="entry name" value="R3H_dom_sf"/>
</dbReference>
<evidence type="ECO:0000259" key="8">
    <source>
        <dbReference type="PROSITE" id="PS51061"/>
    </source>
</evidence>
<evidence type="ECO:0000256" key="4">
    <source>
        <dbReference type="ARBA" id="ARBA00022840"/>
    </source>
</evidence>
<dbReference type="Pfam" id="PF21010">
    <property type="entry name" value="HA2_C"/>
    <property type="match status" value="1"/>
</dbReference>
<dbReference type="GO" id="GO:0004386">
    <property type="term" value="F:helicase activity"/>
    <property type="evidence" value="ECO:0007669"/>
    <property type="project" value="UniProtKB-KW"/>
</dbReference>
<dbReference type="Pfam" id="PF01424">
    <property type="entry name" value="R3H"/>
    <property type="match status" value="1"/>
</dbReference>
<sequence length="1642" mass="179860">KMPSNRTFGRQQRIQVTEEVRIAVAIALNRLLQQASGEYTFPSSFTTNERAYVHSEALALGLKSRSRGRGNSRRVTVTKRPVELVEMQRVTFALSWNSCRAVAQMSQHCPLTDKERADLMPRTDKSQGQLRNLQFTTGRLMGIVPQVPQPRRPTELSKSAQQLPVWERRDEIVKLINERQVVLISGDPGTGKTTQVPQMILDDCAAKGRKCRIVCAQPRRLAAVSNAERVAAELGEKVGETVGFHIRLESKVSPKTTLLAFCTNGVLLRTLSADPHRSFVHQTTHVIIDEIHERDRLADFLLVCLRDLLAQHPHLRLILMSANMQTDLFQSYFTNCPLVAVPNRTHPVQDFYLNEILDLTGYRGGSAAIAASKAAAAATAAVAEVALQRWCGSDQLDEVEKDRNNDEVDFVPNSSLDSVANSNADSDQDSSAAVVSAAAAEFDSLLSQAWTMNSREALDSAISLIRSGLVPVDRAHSDTGATALMVGAGRGFIGCLDALLTCLRADPLVRAPNGWCAIDWADKFNQEKAGALIRAHTAATVTDADDCKVDCELVVKLLQAIHQTYPMQPDKRSGAVLIFVPGFEDIMSLYQMIRQSALPFARVAMLFVLHSQLRLDDQKAVFRPTPPDRRKIILATNIAETSLTIDDVSFVIDTGLAKEKWLDAGTGIVTFQCAWIAQSSANQRRGRCGRCGPGICFRLYTRQRFASLQPYPLPEISRYPLEELCLQSRLLVPSPDSVLTTSAASATANSSVTGVTIADFLGKTLEPPPIENIRASVALLKEMDALDAFEDLTELGLHLCDLPIEPRLAKMVLVSVILKCIDPVLTIAAILSYREPFVIPSEPGKRSASVAARRKFSVDTYSDHMSLLRAFQQWQRARSEGWESSFCERNYISGAAFEMILGIRSQLLGQLRASAFVKTKGSGDVRDLNTNSENWAVVKAALVAGSYPNLAKVDREHRRLYSRTVRCVRFHPQSVLSPSGPQETHASAVDQLPSDWLIYNEAVRTGGGRIAHIRCATLVSPAAVLLFAGSCRLPADYVAKLEMALSTDHRAAADSTASTAAGDSNSDNADLNDAAADSEIDIGADAEQGQGDGDFDDADFDDEDFDESDDEPRDQQNPQAKQRQRRSLAMSVDKWIRVRSDRESLRCLLQLRLKLSALLLRRIRHPAKLLSFQDEAVLKALVNVLTYEEQALGLRQPAGVGAKPRQIGAADSLFRPPPELAPSEEEDGGSNMAAAAAAVCVDKPASPLPPPPPQQQLQPRLQQMSLHQHQKQQQQQQQQGQYQHQQQAPRKRYFLLPVGSASLWSQAQTHCTLPVQPALERRLSGALRDATSNSVANASSSMMTGGGGGGGNGVYLLLLHTRPRPAVPDEDGAAAASSSASSSLLGVARLRSVQVGQDGGCRVSFDWIQRHQQYQHHESQQQQPSAPVADCDLSSEARGAETGTGIELPIPEAERLLTLFCTSNSSTAANASNITTSSTTASSTIGSASTGSRQQQQPQQQQQLSSSRFVSHLSPSLLSNLYQQQQQQQQQQQLKQQPVWLQTASGQPLLLTAPAAAALLQQQQQQQQQQHQQQQYHDAKLFLAAAAANLQMRAMQQPQQQQQQPLLSSQQQQQQQNALTSAIAAALQQQQQQQQQQQNRFS</sequence>
<dbReference type="Pfam" id="PF04408">
    <property type="entry name" value="WHD_HA2"/>
    <property type="match status" value="1"/>
</dbReference>
<accession>A0A267EZ33</accession>
<dbReference type="Gene3D" id="1.20.120.1080">
    <property type="match status" value="1"/>
</dbReference>
<protein>
    <recommendedName>
        <fullName evidence="13">RNA helicase</fullName>
    </recommendedName>
</protein>
<feature type="non-terminal residue" evidence="11">
    <location>
        <position position="1"/>
    </location>
</feature>
<comment type="caution">
    <text evidence="11">The sequence shown here is derived from an EMBL/GenBank/DDBJ whole genome shotgun (WGS) entry which is preliminary data.</text>
</comment>
<feature type="domain" description="Helicase ATP-binding" evidence="9">
    <location>
        <begin position="173"/>
        <end position="342"/>
    </location>
</feature>
<gene>
    <name evidence="11" type="ORF">BOX15_Mlig020638g1</name>
</gene>
<dbReference type="STRING" id="282301.A0A267EZ33"/>
<dbReference type="PROSITE" id="PS51192">
    <property type="entry name" value="HELICASE_ATP_BIND_1"/>
    <property type="match status" value="1"/>
</dbReference>
<dbReference type="Pfam" id="PF26026">
    <property type="entry name" value="RNA_hel_CTD"/>
    <property type="match status" value="1"/>
</dbReference>
<dbReference type="InterPro" id="IPR059023">
    <property type="entry name" value="RNA_hel_CTD"/>
</dbReference>
<dbReference type="SMART" id="SM00490">
    <property type="entry name" value="HELICc"/>
    <property type="match status" value="1"/>
</dbReference>
<dbReference type="PANTHER" id="PTHR18934">
    <property type="entry name" value="ATP-DEPENDENT RNA HELICASE"/>
    <property type="match status" value="1"/>
</dbReference>
<dbReference type="InterPro" id="IPR007502">
    <property type="entry name" value="Helicase-assoc_dom"/>
</dbReference>
<feature type="domain" description="Helicase C-terminal" evidence="10">
    <location>
        <begin position="560"/>
        <end position="732"/>
    </location>
</feature>
<dbReference type="Pfam" id="PF13245">
    <property type="entry name" value="AAA_19"/>
    <property type="match status" value="1"/>
</dbReference>
<dbReference type="Proteomes" id="UP000215902">
    <property type="component" value="Unassembled WGS sequence"/>
</dbReference>
<keyword evidence="3" id="KW-0347">Helicase</keyword>
<dbReference type="SUPFAM" id="SSF82708">
    <property type="entry name" value="R3H domain"/>
    <property type="match status" value="1"/>
</dbReference>
<feature type="compositionally biased region" description="Acidic residues" evidence="7">
    <location>
        <begin position="1093"/>
        <end position="1112"/>
    </location>
</feature>
<dbReference type="FunFam" id="1.20.120.1080:FF:000002">
    <property type="entry name" value="Putative ATP-dependent RNA helicase DHX36"/>
    <property type="match status" value="1"/>
</dbReference>
<feature type="region of interest" description="Disordered" evidence="7">
    <location>
        <begin position="1085"/>
        <end position="1126"/>
    </location>
</feature>
<dbReference type="InterPro" id="IPR001650">
    <property type="entry name" value="Helicase_C-like"/>
</dbReference>
<comment type="similarity">
    <text evidence="6">Belongs to the DExH box helicase family.</text>
</comment>
<evidence type="ECO:0000256" key="5">
    <source>
        <dbReference type="ARBA" id="ARBA00022884"/>
    </source>
</evidence>
<dbReference type="GO" id="GO:0016787">
    <property type="term" value="F:hydrolase activity"/>
    <property type="evidence" value="ECO:0007669"/>
    <property type="project" value="UniProtKB-KW"/>
</dbReference>
<dbReference type="InterPro" id="IPR011709">
    <property type="entry name" value="DEAD-box_helicase_OB_fold"/>
</dbReference>
<evidence type="ECO:0000256" key="3">
    <source>
        <dbReference type="ARBA" id="ARBA00022806"/>
    </source>
</evidence>
<evidence type="ECO:0000256" key="1">
    <source>
        <dbReference type="ARBA" id="ARBA00022741"/>
    </source>
</evidence>
<dbReference type="PROSITE" id="PS51061">
    <property type="entry name" value="R3H"/>
    <property type="match status" value="1"/>
</dbReference>
<dbReference type="PANTHER" id="PTHR18934:SF213">
    <property type="entry name" value="3'-5' RNA HELICASE YTHDC2"/>
    <property type="match status" value="1"/>
</dbReference>
<dbReference type="Gene3D" id="3.40.50.300">
    <property type="entry name" value="P-loop containing nucleotide triphosphate hydrolases"/>
    <property type="match status" value="2"/>
</dbReference>
<evidence type="ECO:0000259" key="9">
    <source>
        <dbReference type="PROSITE" id="PS51192"/>
    </source>
</evidence>
<dbReference type="Gene3D" id="3.30.1370.50">
    <property type="entry name" value="R3H-like domain"/>
    <property type="match status" value="1"/>
</dbReference>
<dbReference type="InterPro" id="IPR048333">
    <property type="entry name" value="HA2_WH"/>
</dbReference>
<feature type="domain" description="R3H" evidence="8">
    <location>
        <begin position="18"/>
        <end position="81"/>
    </location>
</feature>
<dbReference type="GO" id="GO:0005524">
    <property type="term" value="F:ATP binding"/>
    <property type="evidence" value="ECO:0007669"/>
    <property type="project" value="UniProtKB-KW"/>
</dbReference>
<evidence type="ECO:0000313" key="12">
    <source>
        <dbReference type="Proteomes" id="UP000215902"/>
    </source>
</evidence>
<feature type="compositionally biased region" description="Low complexity" evidence="7">
    <location>
        <begin position="1255"/>
        <end position="1287"/>
    </location>
</feature>
<dbReference type="EMBL" id="NIVC01001532">
    <property type="protein sequence ID" value="PAA66775.1"/>
    <property type="molecule type" value="Genomic_DNA"/>
</dbReference>
<dbReference type="Pfam" id="PF07717">
    <property type="entry name" value="OB_NTP_bind"/>
    <property type="match status" value="1"/>
</dbReference>
<dbReference type="Pfam" id="PF00271">
    <property type="entry name" value="Helicase_C"/>
    <property type="match status" value="1"/>
</dbReference>
<dbReference type="SMART" id="SM00847">
    <property type="entry name" value="HA2"/>
    <property type="match status" value="1"/>
</dbReference>
<keyword evidence="1" id="KW-0547">Nucleotide-binding</keyword>
<reference evidence="11 12" key="1">
    <citation type="submission" date="2017-06" db="EMBL/GenBank/DDBJ databases">
        <title>A platform for efficient transgenesis in Macrostomum lignano, a flatworm model organism for stem cell research.</title>
        <authorList>
            <person name="Berezikov E."/>
        </authorList>
    </citation>
    <scope>NUCLEOTIDE SEQUENCE [LARGE SCALE GENOMIC DNA]</scope>
    <source>
        <strain evidence="11">DV1</strain>
        <tissue evidence="11">Whole organism</tissue>
    </source>
</reference>
<evidence type="ECO:0008006" key="13">
    <source>
        <dbReference type="Google" id="ProtNLM"/>
    </source>
</evidence>
<evidence type="ECO:0000259" key="10">
    <source>
        <dbReference type="PROSITE" id="PS51194"/>
    </source>
</evidence>
<dbReference type="CDD" id="cd17917">
    <property type="entry name" value="DEXHc_RHA-like"/>
    <property type="match status" value="1"/>
</dbReference>
<dbReference type="InterPro" id="IPR027417">
    <property type="entry name" value="P-loop_NTPase"/>
</dbReference>
<dbReference type="GO" id="GO:0003723">
    <property type="term" value="F:RNA binding"/>
    <property type="evidence" value="ECO:0007669"/>
    <property type="project" value="UniProtKB-KW"/>
</dbReference>
<dbReference type="FunFam" id="3.40.50.300:FF:000526">
    <property type="entry name" value="DExH-box ATP-dependent RNA helicase DExH3"/>
    <property type="match status" value="1"/>
</dbReference>
<evidence type="ECO:0000256" key="2">
    <source>
        <dbReference type="ARBA" id="ARBA00022801"/>
    </source>
</evidence>
<feature type="region of interest" description="Disordered" evidence="7">
    <location>
        <begin position="1210"/>
        <end position="1288"/>
    </location>
</feature>